<dbReference type="SMART" id="SM00419">
    <property type="entry name" value="HTH_CRP"/>
    <property type="match status" value="1"/>
</dbReference>
<dbReference type="PROSITE" id="PS00889">
    <property type="entry name" value="CNMP_BINDING_2"/>
    <property type="match status" value="1"/>
</dbReference>
<evidence type="ECO:0000256" key="2">
    <source>
        <dbReference type="ARBA" id="ARBA00023125"/>
    </source>
</evidence>
<protein>
    <recommendedName>
        <fullName evidence="7">Cyclic nucleotide-binding domain-containing protein</fullName>
    </recommendedName>
</protein>
<name>X0SEN8_9ZZZZ</name>
<dbReference type="Pfam" id="PF13545">
    <property type="entry name" value="HTH_Crp_2"/>
    <property type="match status" value="1"/>
</dbReference>
<dbReference type="InterPro" id="IPR036390">
    <property type="entry name" value="WH_DNA-bd_sf"/>
</dbReference>
<feature type="domain" description="HTH crp-type" evidence="5">
    <location>
        <begin position="146"/>
        <end position="219"/>
    </location>
</feature>
<dbReference type="GO" id="GO:0003677">
    <property type="term" value="F:DNA binding"/>
    <property type="evidence" value="ECO:0007669"/>
    <property type="project" value="UniProtKB-KW"/>
</dbReference>
<dbReference type="Gene3D" id="2.60.120.10">
    <property type="entry name" value="Jelly Rolls"/>
    <property type="match status" value="1"/>
</dbReference>
<dbReference type="Gene3D" id="1.10.10.10">
    <property type="entry name" value="Winged helix-like DNA-binding domain superfamily/Winged helix DNA-binding domain"/>
    <property type="match status" value="1"/>
</dbReference>
<evidence type="ECO:0000256" key="1">
    <source>
        <dbReference type="ARBA" id="ARBA00023015"/>
    </source>
</evidence>
<accession>X0SEN8</accession>
<dbReference type="EMBL" id="BARS01008130">
    <property type="protein sequence ID" value="GAF74377.1"/>
    <property type="molecule type" value="Genomic_DNA"/>
</dbReference>
<reference evidence="6" key="1">
    <citation type="journal article" date="2014" name="Front. Microbiol.">
        <title>High frequency of phylogenetically diverse reductive dehalogenase-homologous genes in deep subseafloor sedimentary metagenomes.</title>
        <authorList>
            <person name="Kawai M."/>
            <person name="Futagami T."/>
            <person name="Toyoda A."/>
            <person name="Takaki Y."/>
            <person name="Nishi S."/>
            <person name="Hori S."/>
            <person name="Arai W."/>
            <person name="Tsubouchi T."/>
            <person name="Morono Y."/>
            <person name="Uchiyama I."/>
            <person name="Ito T."/>
            <person name="Fujiyama A."/>
            <person name="Inagaki F."/>
            <person name="Takami H."/>
        </authorList>
    </citation>
    <scope>NUCLEOTIDE SEQUENCE</scope>
    <source>
        <strain evidence="6">Expedition CK06-06</strain>
    </source>
</reference>
<dbReference type="PROSITE" id="PS51063">
    <property type="entry name" value="HTH_CRP_2"/>
    <property type="match status" value="1"/>
</dbReference>
<dbReference type="GO" id="GO:0005829">
    <property type="term" value="C:cytosol"/>
    <property type="evidence" value="ECO:0007669"/>
    <property type="project" value="TreeGrafter"/>
</dbReference>
<evidence type="ECO:0000259" key="5">
    <source>
        <dbReference type="PROSITE" id="PS51063"/>
    </source>
</evidence>
<evidence type="ECO:0000259" key="4">
    <source>
        <dbReference type="PROSITE" id="PS50042"/>
    </source>
</evidence>
<evidence type="ECO:0008006" key="7">
    <source>
        <dbReference type="Google" id="ProtNLM"/>
    </source>
</evidence>
<keyword evidence="1" id="KW-0805">Transcription regulation</keyword>
<feature type="domain" description="Cyclic nucleotide-binding" evidence="4">
    <location>
        <begin position="12"/>
        <end position="132"/>
    </location>
</feature>
<dbReference type="AlphaFoldDB" id="X0SEN8"/>
<dbReference type="GO" id="GO:0003700">
    <property type="term" value="F:DNA-binding transcription factor activity"/>
    <property type="evidence" value="ECO:0007669"/>
    <property type="project" value="TreeGrafter"/>
</dbReference>
<keyword evidence="2" id="KW-0238">DNA-binding</keyword>
<dbReference type="InterPro" id="IPR012318">
    <property type="entry name" value="HTH_CRP"/>
</dbReference>
<dbReference type="PROSITE" id="PS50042">
    <property type="entry name" value="CNMP_BINDING_3"/>
    <property type="match status" value="1"/>
</dbReference>
<proteinExistence type="predicted"/>
<dbReference type="InterPro" id="IPR000595">
    <property type="entry name" value="cNMP-bd_dom"/>
</dbReference>
<dbReference type="InterPro" id="IPR036388">
    <property type="entry name" value="WH-like_DNA-bd_sf"/>
</dbReference>
<dbReference type="InterPro" id="IPR050397">
    <property type="entry name" value="Env_Response_Regulators"/>
</dbReference>
<dbReference type="Pfam" id="PF00027">
    <property type="entry name" value="cNMP_binding"/>
    <property type="match status" value="1"/>
</dbReference>
<dbReference type="SUPFAM" id="SSF51206">
    <property type="entry name" value="cAMP-binding domain-like"/>
    <property type="match status" value="1"/>
</dbReference>
<dbReference type="InterPro" id="IPR018490">
    <property type="entry name" value="cNMP-bd_dom_sf"/>
</dbReference>
<dbReference type="SUPFAM" id="SSF46785">
    <property type="entry name" value="Winged helix' DNA-binding domain"/>
    <property type="match status" value="1"/>
</dbReference>
<organism evidence="6">
    <name type="scientific">marine sediment metagenome</name>
    <dbReference type="NCBI Taxonomy" id="412755"/>
    <lineage>
        <taxon>unclassified sequences</taxon>
        <taxon>metagenomes</taxon>
        <taxon>ecological metagenomes</taxon>
    </lineage>
</organism>
<sequence length="226" mass="25279">MEEGTLLDQVPLFASLQPAHLSELAGKLMTRNYRQGETIFYKDDPGLLLYIVKAGQVKITTLSPEGDEVILAIFTDGDFFGELSLLDESPRSASAVAMVPTQAITLHRQDFLDFIGKHPELVSDVLAALSRRLRSTDFLLEDAVFLDLPARLAKRLLQLSERHGIKTDAGVEIDLRLTQQDLADLVGASRVAVNKQLRLYQARGIIRIGRQRITILRPDELSKRIY</sequence>
<dbReference type="SMART" id="SM00100">
    <property type="entry name" value="cNMP"/>
    <property type="match status" value="1"/>
</dbReference>
<dbReference type="PANTHER" id="PTHR24567">
    <property type="entry name" value="CRP FAMILY TRANSCRIPTIONAL REGULATORY PROTEIN"/>
    <property type="match status" value="1"/>
</dbReference>
<dbReference type="CDD" id="cd00038">
    <property type="entry name" value="CAP_ED"/>
    <property type="match status" value="1"/>
</dbReference>
<comment type="caution">
    <text evidence="6">The sequence shown here is derived from an EMBL/GenBank/DDBJ whole genome shotgun (WGS) entry which is preliminary data.</text>
</comment>
<dbReference type="FunFam" id="1.10.10.10:FF:000019">
    <property type="entry name" value="Crp/Fnr family transcriptional regulator"/>
    <property type="match status" value="1"/>
</dbReference>
<dbReference type="PRINTS" id="PR00103">
    <property type="entry name" value="CAMPKINASE"/>
</dbReference>
<evidence type="ECO:0000313" key="6">
    <source>
        <dbReference type="EMBL" id="GAF74377.1"/>
    </source>
</evidence>
<gene>
    <name evidence="6" type="ORF">S01H1_15568</name>
</gene>
<evidence type="ECO:0000256" key="3">
    <source>
        <dbReference type="ARBA" id="ARBA00023163"/>
    </source>
</evidence>
<dbReference type="PANTHER" id="PTHR24567:SF74">
    <property type="entry name" value="HTH-TYPE TRANSCRIPTIONAL REGULATOR ARCR"/>
    <property type="match status" value="1"/>
</dbReference>
<dbReference type="InterPro" id="IPR014710">
    <property type="entry name" value="RmlC-like_jellyroll"/>
</dbReference>
<dbReference type="InterPro" id="IPR018488">
    <property type="entry name" value="cNMP-bd_CS"/>
</dbReference>
<keyword evidence="3" id="KW-0804">Transcription</keyword>